<evidence type="ECO:0000256" key="11">
    <source>
        <dbReference type="ARBA" id="ARBA00023136"/>
    </source>
</evidence>
<gene>
    <name evidence="13" type="ORF">DFJ67_1562</name>
</gene>
<feature type="transmembrane region" description="Helical" evidence="12">
    <location>
        <begin position="248"/>
        <end position="270"/>
    </location>
</feature>
<comment type="subcellular location">
    <subcellularLocation>
        <location evidence="1">Cell membrane</location>
        <topology evidence="1">Multi-pass membrane protein</topology>
    </subcellularLocation>
</comment>
<feature type="transmembrane region" description="Helical" evidence="12">
    <location>
        <begin position="194"/>
        <end position="216"/>
    </location>
</feature>
<evidence type="ECO:0000313" key="14">
    <source>
        <dbReference type="Proteomes" id="UP000256913"/>
    </source>
</evidence>
<dbReference type="PANTHER" id="PTHR43141:SF5">
    <property type="entry name" value="CYTOCHROME BD-I UBIQUINOL OXIDASE SUBUNIT 2"/>
    <property type="match status" value="1"/>
</dbReference>
<dbReference type="GO" id="GO:0019646">
    <property type="term" value="P:aerobic electron transport chain"/>
    <property type="evidence" value="ECO:0007669"/>
    <property type="project" value="TreeGrafter"/>
</dbReference>
<dbReference type="OrthoDB" id="9776710at2"/>
<evidence type="ECO:0000256" key="10">
    <source>
        <dbReference type="ARBA" id="ARBA00023004"/>
    </source>
</evidence>
<dbReference type="RefSeq" id="WP_116067254.1">
    <property type="nucleotide sequence ID" value="NZ_BONB01000061.1"/>
</dbReference>
<feature type="transmembrane region" description="Helical" evidence="12">
    <location>
        <begin position="298"/>
        <end position="321"/>
    </location>
</feature>
<dbReference type="Pfam" id="PF02322">
    <property type="entry name" value="Cyt_bd_oxida_II"/>
    <property type="match status" value="1"/>
</dbReference>
<accession>A0A3D9ZI98</accession>
<dbReference type="GO" id="GO:0070069">
    <property type="term" value="C:cytochrome complex"/>
    <property type="evidence" value="ECO:0007669"/>
    <property type="project" value="TreeGrafter"/>
</dbReference>
<dbReference type="PIRSF" id="PIRSF000267">
    <property type="entry name" value="Cyt_oxidse_sub2"/>
    <property type="match status" value="1"/>
</dbReference>
<dbReference type="Proteomes" id="UP000256913">
    <property type="component" value="Unassembled WGS sequence"/>
</dbReference>
<evidence type="ECO:0000256" key="3">
    <source>
        <dbReference type="ARBA" id="ARBA00022448"/>
    </source>
</evidence>
<keyword evidence="14" id="KW-1185">Reference proteome</keyword>
<evidence type="ECO:0000256" key="7">
    <source>
        <dbReference type="ARBA" id="ARBA00022723"/>
    </source>
</evidence>
<dbReference type="PANTHER" id="PTHR43141">
    <property type="entry name" value="CYTOCHROME BD2 SUBUNIT II"/>
    <property type="match status" value="1"/>
</dbReference>
<keyword evidence="9 12" id="KW-1133">Transmembrane helix</keyword>
<keyword evidence="6 12" id="KW-0812">Transmembrane</keyword>
<dbReference type="InterPro" id="IPR003317">
    <property type="entry name" value="Cyt-d_oxidase_su2"/>
</dbReference>
<evidence type="ECO:0000256" key="12">
    <source>
        <dbReference type="SAM" id="Phobius"/>
    </source>
</evidence>
<feature type="transmembrane region" description="Helical" evidence="12">
    <location>
        <begin position="222"/>
        <end position="241"/>
    </location>
</feature>
<keyword evidence="7" id="KW-0479">Metal-binding</keyword>
<keyword evidence="4" id="KW-1003">Cell membrane</keyword>
<dbReference type="GO" id="GO:0016682">
    <property type="term" value="F:oxidoreductase activity, acting on diphenols and related substances as donors, oxygen as acceptor"/>
    <property type="evidence" value="ECO:0007669"/>
    <property type="project" value="TreeGrafter"/>
</dbReference>
<feature type="transmembrane region" description="Helical" evidence="12">
    <location>
        <begin position="74"/>
        <end position="95"/>
    </location>
</feature>
<feature type="transmembrane region" description="Helical" evidence="12">
    <location>
        <begin position="44"/>
        <end position="68"/>
    </location>
</feature>
<feature type="transmembrane region" description="Helical" evidence="12">
    <location>
        <begin position="115"/>
        <end position="137"/>
    </location>
</feature>
<dbReference type="NCBIfam" id="TIGR00203">
    <property type="entry name" value="cydB"/>
    <property type="match status" value="1"/>
</dbReference>
<evidence type="ECO:0000256" key="5">
    <source>
        <dbReference type="ARBA" id="ARBA00022617"/>
    </source>
</evidence>
<feature type="transmembrane region" description="Helical" evidence="12">
    <location>
        <begin position="6"/>
        <end position="32"/>
    </location>
</feature>
<dbReference type="EMBL" id="QUMQ01000001">
    <property type="protein sequence ID" value="REF95603.1"/>
    <property type="molecule type" value="Genomic_DNA"/>
</dbReference>
<organism evidence="13 14">
    <name type="scientific">Asanoa ferruginea</name>
    <dbReference type="NCBI Taxonomy" id="53367"/>
    <lineage>
        <taxon>Bacteria</taxon>
        <taxon>Bacillati</taxon>
        <taxon>Actinomycetota</taxon>
        <taxon>Actinomycetes</taxon>
        <taxon>Micromonosporales</taxon>
        <taxon>Micromonosporaceae</taxon>
        <taxon>Asanoa</taxon>
    </lineage>
</organism>
<dbReference type="AlphaFoldDB" id="A0A3D9ZI98"/>
<keyword evidence="8" id="KW-0249">Electron transport</keyword>
<evidence type="ECO:0000256" key="8">
    <source>
        <dbReference type="ARBA" id="ARBA00022982"/>
    </source>
</evidence>
<evidence type="ECO:0000313" key="13">
    <source>
        <dbReference type="EMBL" id="REF95603.1"/>
    </source>
</evidence>
<name>A0A3D9ZI98_9ACTN</name>
<evidence type="ECO:0000256" key="1">
    <source>
        <dbReference type="ARBA" id="ARBA00004651"/>
    </source>
</evidence>
<evidence type="ECO:0000256" key="6">
    <source>
        <dbReference type="ARBA" id="ARBA00022692"/>
    </source>
</evidence>
<comment type="similarity">
    <text evidence="2">Belongs to the cytochrome ubiquinol oxidase subunit 2 family.</text>
</comment>
<protein>
    <submittedName>
        <fullName evidence="13">Cytochrome bd-I ubiquinol oxidase subunit 2 apoprotein</fullName>
    </submittedName>
</protein>
<proteinExistence type="inferred from homology"/>
<dbReference type="GO" id="GO:0009055">
    <property type="term" value="F:electron transfer activity"/>
    <property type="evidence" value="ECO:0007669"/>
    <property type="project" value="TreeGrafter"/>
</dbReference>
<keyword evidence="10" id="KW-0408">Iron</keyword>
<keyword evidence="11 12" id="KW-0472">Membrane</keyword>
<evidence type="ECO:0000256" key="2">
    <source>
        <dbReference type="ARBA" id="ARBA00007543"/>
    </source>
</evidence>
<sequence>MDLTTFWFGAIAFLFVGYFVLEGFDFGVGVLMRTMGRDDAERRLLLGTIGPVWDGNEVWLITGTGAMFAAFPHWYASVFSGFYLPMLLILLALIVRGVAIEFRGKRPDHAWRARWDLAILVGSLLPALLWGLVFANIVRGVPLAADHDYAGGLTDLLNPFALLGAATFGAVFVLHGAVFVALKTTGEVRDRANTLASRFGPVAVALLLGFLAWMLIGVRRDPVAAGLGIAAAVAAVAALGANRRRREGWAFAGTAAAIGLTVVALFTALYPAVLPSTTDPAGTLTVANAAASAYPLKVMTVVAGVFLPLVLLYQGWTYWVFRKRLAVTR</sequence>
<dbReference type="GO" id="GO:0005886">
    <property type="term" value="C:plasma membrane"/>
    <property type="evidence" value="ECO:0007669"/>
    <property type="project" value="UniProtKB-SubCell"/>
</dbReference>
<comment type="caution">
    <text evidence="13">The sequence shown here is derived from an EMBL/GenBank/DDBJ whole genome shotgun (WGS) entry which is preliminary data.</text>
</comment>
<dbReference type="GO" id="GO:0046872">
    <property type="term" value="F:metal ion binding"/>
    <property type="evidence" value="ECO:0007669"/>
    <property type="project" value="UniProtKB-KW"/>
</dbReference>
<feature type="transmembrane region" description="Helical" evidence="12">
    <location>
        <begin position="157"/>
        <end position="182"/>
    </location>
</feature>
<keyword evidence="5" id="KW-0349">Heme</keyword>
<reference evidence="13 14" key="1">
    <citation type="submission" date="2018-08" db="EMBL/GenBank/DDBJ databases">
        <title>Sequencing the genomes of 1000 actinobacteria strains.</title>
        <authorList>
            <person name="Klenk H.-P."/>
        </authorList>
    </citation>
    <scope>NUCLEOTIDE SEQUENCE [LARGE SCALE GENOMIC DNA]</scope>
    <source>
        <strain evidence="13 14">DSM 44099</strain>
    </source>
</reference>
<evidence type="ECO:0000256" key="4">
    <source>
        <dbReference type="ARBA" id="ARBA00022475"/>
    </source>
</evidence>
<evidence type="ECO:0000256" key="9">
    <source>
        <dbReference type="ARBA" id="ARBA00022989"/>
    </source>
</evidence>
<keyword evidence="3" id="KW-0813">Transport</keyword>